<organism evidence="1">
    <name type="scientific">Zea mays</name>
    <name type="common">Maize</name>
    <dbReference type="NCBI Taxonomy" id="4577"/>
    <lineage>
        <taxon>Eukaryota</taxon>
        <taxon>Viridiplantae</taxon>
        <taxon>Streptophyta</taxon>
        <taxon>Embryophyta</taxon>
        <taxon>Tracheophyta</taxon>
        <taxon>Spermatophyta</taxon>
        <taxon>Magnoliopsida</taxon>
        <taxon>Liliopsida</taxon>
        <taxon>Poales</taxon>
        <taxon>Poaceae</taxon>
        <taxon>PACMAD clade</taxon>
        <taxon>Panicoideae</taxon>
        <taxon>Andropogonodae</taxon>
        <taxon>Andropogoneae</taxon>
        <taxon>Tripsacinae</taxon>
        <taxon>Zea</taxon>
    </lineage>
</organism>
<gene>
    <name evidence="1" type="ORF">ZEAMMB73_Zm00001d021082</name>
</gene>
<evidence type="ECO:0000313" key="1">
    <source>
        <dbReference type="EMBL" id="ONM56266.1"/>
    </source>
</evidence>
<proteinExistence type="predicted"/>
<dbReference type="AlphaFoldDB" id="A0A1D6I896"/>
<sequence length="133" mass="14458">MGARHVRFRHGRSPRPFVFSEVCCVVHESSPCPGPRSRADPRVAASGAAAAAVPVPGHARTHVQRLRERIWAVARRLPMRLLAEPAEAVLHSEGTSQQCRGMGILTVLLRTAIRSDFLPTPLGLPVALMPFVT</sequence>
<protein>
    <submittedName>
        <fullName evidence="1">Uncharacterized protein</fullName>
    </submittedName>
</protein>
<dbReference type="EMBL" id="CM007650">
    <property type="protein sequence ID" value="ONM56266.1"/>
    <property type="molecule type" value="Genomic_DNA"/>
</dbReference>
<name>A0A1D6I896_MAIZE</name>
<accession>A0A1D6I896</accession>
<reference evidence="1" key="1">
    <citation type="submission" date="2015-12" db="EMBL/GenBank/DDBJ databases">
        <title>Update maize B73 reference genome by single molecule sequencing technologies.</title>
        <authorList>
            <consortium name="Maize Genome Sequencing Project"/>
            <person name="Ware D."/>
        </authorList>
    </citation>
    <scope>NUCLEOTIDE SEQUENCE [LARGE SCALE GENOMIC DNA]</scope>
    <source>
        <tissue evidence="1">Seedling</tissue>
    </source>
</reference>